<protein>
    <recommendedName>
        <fullName evidence="2">thymidine kinase</fullName>
        <ecNumber evidence="2">2.7.1.21</ecNumber>
    </recommendedName>
</protein>
<dbReference type="AlphaFoldDB" id="A0A0C9RGB5"/>
<evidence type="ECO:0000256" key="1">
    <source>
        <dbReference type="ARBA" id="ARBA00007587"/>
    </source>
</evidence>
<keyword evidence="3" id="KW-0237">DNA synthesis</keyword>
<evidence type="ECO:0000256" key="2">
    <source>
        <dbReference type="ARBA" id="ARBA00012118"/>
    </source>
</evidence>
<evidence type="ECO:0000256" key="6">
    <source>
        <dbReference type="ARBA" id="ARBA00022741"/>
    </source>
</evidence>
<comment type="catalytic activity">
    <reaction evidence="10">
        <text>thymidine + ATP = dTMP + ADP + H(+)</text>
        <dbReference type="Rhea" id="RHEA:19129"/>
        <dbReference type="ChEBI" id="CHEBI:15378"/>
        <dbReference type="ChEBI" id="CHEBI:17748"/>
        <dbReference type="ChEBI" id="CHEBI:30616"/>
        <dbReference type="ChEBI" id="CHEBI:63528"/>
        <dbReference type="ChEBI" id="CHEBI:456216"/>
        <dbReference type="EC" id="2.7.1.21"/>
    </reaction>
</comment>
<dbReference type="Gene3D" id="3.40.50.300">
    <property type="entry name" value="P-loop containing nucleotide triphosphate hydrolases"/>
    <property type="match status" value="1"/>
</dbReference>
<dbReference type="GO" id="GO:0071897">
    <property type="term" value="P:DNA biosynthetic process"/>
    <property type="evidence" value="ECO:0007669"/>
    <property type="project" value="UniProtKB-KW"/>
</dbReference>
<keyword evidence="8" id="KW-0862">Zinc</keyword>
<dbReference type="GO" id="GO:0005524">
    <property type="term" value="F:ATP binding"/>
    <property type="evidence" value="ECO:0007669"/>
    <property type="project" value="UniProtKB-KW"/>
</dbReference>
<evidence type="ECO:0000256" key="10">
    <source>
        <dbReference type="ARBA" id="ARBA00048254"/>
    </source>
</evidence>
<evidence type="ECO:0000256" key="9">
    <source>
        <dbReference type="ARBA" id="ARBA00022840"/>
    </source>
</evidence>
<dbReference type="FunFam" id="3.30.60.20:FF:000051">
    <property type="entry name" value="Thymidine kinase"/>
    <property type="match status" value="1"/>
</dbReference>
<sequence>MKISNLKLLEFGILNAANMLFLCPQRVVHSVPLPLYSPYVKASKGLHFLLRRPVFEFSFGLTSFSARAGKASNKGSKVVEDDKGQKPVLVTKRQIQTLDKMKMGGCPGGEIHLIVGPMFAGKTTALIQTMQTQIQKGRRGVLVKSDKDTRYGLNSVVSHDGVKMPCWAAADLASFKVNLGEEAYTKLDVIGIDEAQFFKDLYSFCQVAADRDGKILIVAGLDGDYLRKSFGLTLELIPLADSVTKLKSRCEMCGKPASFTLRKTGERKTEIIGGADVYMPVCRQHYVNGQIVVNATRTLLGSQQVSNDVQAAKLSR</sequence>
<evidence type="ECO:0000256" key="3">
    <source>
        <dbReference type="ARBA" id="ARBA00022634"/>
    </source>
</evidence>
<dbReference type="Gene3D" id="3.30.60.20">
    <property type="match status" value="1"/>
</dbReference>
<dbReference type="SUPFAM" id="SSF52540">
    <property type="entry name" value="P-loop containing nucleoside triphosphate hydrolases"/>
    <property type="match status" value="1"/>
</dbReference>
<evidence type="ECO:0000256" key="5">
    <source>
        <dbReference type="ARBA" id="ARBA00022723"/>
    </source>
</evidence>
<dbReference type="FunFam" id="3.40.50.300:FF:000948">
    <property type="entry name" value="Thymidine kinase"/>
    <property type="match status" value="1"/>
</dbReference>
<dbReference type="EMBL" id="GCHU01028216">
    <property type="protein sequence ID" value="JAG85416.1"/>
    <property type="molecule type" value="Transcribed_RNA"/>
</dbReference>
<dbReference type="GO" id="GO:0004797">
    <property type="term" value="F:thymidine kinase activity"/>
    <property type="evidence" value="ECO:0007669"/>
    <property type="project" value="UniProtKB-EC"/>
</dbReference>
<dbReference type="PANTHER" id="PTHR11441">
    <property type="entry name" value="THYMIDINE KINASE"/>
    <property type="match status" value="1"/>
</dbReference>
<evidence type="ECO:0000256" key="7">
    <source>
        <dbReference type="ARBA" id="ARBA00022777"/>
    </source>
</evidence>
<dbReference type="SUPFAM" id="SSF57716">
    <property type="entry name" value="Glucocorticoid receptor-like (DNA-binding domain)"/>
    <property type="match status" value="1"/>
</dbReference>
<name>A0A0C9RGB5_9CONI</name>
<dbReference type="Pfam" id="PF00265">
    <property type="entry name" value="TK"/>
    <property type="match status" value="1"/>
</dbReference>
<dbReference type="InterPro" id="IPR020633">
    <property type="entry name" value="Thymidine_kinase_CS"/>
</dbReference>
<dbReference type="PANTHER" id="PTHR11441:SF0">
    <property type="entry name" value="THYMIDINE KINASE, CYTOSOLIC"/>
    <property type="match status" value="1"/>
</dbReference>
<dbReference type="GO" id="GO:0046104">
    <property type="term" value="P:thymidine metabolic process"/>
    <property type="evidence" value="ECO:0007669"/>
    <property type="project" value="TreeGrafter"/>
</dbReference>
<keyword evidence="5" id="KW-0479">Metal-binding</keyword>
<keyword evidence="4" id="KW-0808">Transferase</keyword>
<dbReference type="GO" id="GO:0046872">
    <property type="term" value="F:metal ion binding"/>
    <property type="evidence" value="ECO:0007669"/>
    <property type="project" value="UniProtKB-KW"/>
</dbReference>
<keyword evidence="6" id="KW-0547">Nucleotide-binding</keyword>
<organism evidence="12">
    <name type="scientific">Wollemia nobilis</name>
    <dbReference type="NCBI Taxonomy" id="56998"/>
    <lineage>
        <taxon>Eukaryota</taxon>
        <taxon>Viridiplantae</taxon>
        <taxon>Streptophyta</taxon>
        <taxon>Embryophyta</taxon>
        <taxon>Tracheophyta</taxon>
        <taxon>Spermatophyta</taxon>
        <taxon>Pinopsida</taxon>
        <taxon>Pinidae</taxon>
        <taxon>Conifers II</taxon>
        <taxon>Araucariales</taxon>
        <taxon>Araucariaceae</taxon>
        <taxon>Wollemia</taxon>
    </lineage>
</organism>
<dbReference type="InterPro" id="IPR001267">
    <property type="entry name" value="Thymidine_kinase"/>
</dbReference>
<dbReference type="GO" id="GO:0006950">
    <property type="term" value="P:response to stress"/>
    <property type="evidence" value="ECO:0007669"/>
    <property type="project" value="UniProtKB-ARBA"/>
</dbReference>
<evidence type="ECO:0000256" key="4">
    <source>
        <dbReference type="ARBA" id="ARBA00022679"/>
    </source>
</evidence>
<keyword evidence="7" id="KW-0418">Kinase</keyword>
<comment type="similarity">
    <text evidence="1 11">Belongs to the thymidine kinase family.</text>
</comment>
<accession>A0A0C9RGB5</accession>
<reference evidence="12" key="1">
    <citation type="submission" date="2015-02" db="EMBL/GenBank/DDBJ databases">
        <title>A transcriptome of Wollemia nobilis - a relic of Gondwana.</title>
        <authorList>
            <person name="Chia J.Y."/>
            <person name="Leong Y.S."/>
            <person name="Abdul Karim S."/>
            <person name="Wan Azmi N."/>
            <person name="Hercus R."/>
            <person name="Croft L."/>
        </authorList>
    </citation>
    <scope>NUCLEOTIDE SEQUENCE</scope>
    <source>
        <strain evidence="12">MaeBrown</strain>
        <tissue evidence="12">Leaf</tissue>
    </source>
</reference>
<dbReference type="GO" id="GO:0042802">
    <property type="term" value="F:identical protein binding"/>
    <property type="evidence" value="ECO:0007669"/>
    <property type="project" value="UniProtKB-ARBA"/>
</dbReference>
<dbReference type="EC" id="2.7.1.21" evidence="2"/>
<evidence type="ECO:0000256" key="8">
    <source>
        <dbReference type="ARBA" id="ARBA00022833"/>
    </source>
</evidence>
<evidence type="ECO:0000256" key="11">
    <source>
        <dbReference type="RuleBase" id="RU004165"/>
    </source>
</evidence>
<keyword evidence="9" id="KW-0067">ATP-binding</keyword>
<proteinExistence type="inferred from homology"/>
<evidence type="ECO:0000313" key="12">
    <source>
        <dbReference type="EMBL" id="JAG85416.1"/>
    </source>
</evidence>
<dbReference type="PROSITE" id="PS00603">
    <property type="entry name" value="TK_CELLULAR_TYPE"/>
    <property type="match status" value="1"/>
</dbReference>
<dbReference type="InterPro" id="IPR027417">
    <property type="entry name" value="P-loop_NTPase"/>
</dbReference>